<dbReference type="EMBL" id="MG999856">
    <property type="protein sequence ID" value="AWW09535.1"/>
    <property type="molecule type" value="Genomic_DNA"/>
</dbReference>
<name>A0A2Z4H018_HHV1</name>
<proteinExistence type="predicted"/>
<organism evidence="2">
    <name type="scientific">Human herpesvirus 1</name>
    <name type="common">HHV-1</name>
    <name type="synonym">Human herpes simplex virus 1</name>
    <dbReference type="NCBI Taxonomy" id="10298"/>
    <lineage>
        <taxon>Viruses</taxon>
        <taxon>Duplodnaviria</taxon>
        <taxon>Heunggongvirae</taxon>
        <taxon>Peploviricota</taxon>
        <taxon>Herviviricetes</taxon>
        <taxon>Herpesvirales</taxon>
        <taxon>Orthoherpesviridae</taxon>
        <taxon>Alphaherpesvirinae</taxon>
        <taxon>Simplexvirus</taxon>
        <taxon>Simplexvirus humanalpha1</taxon>
    </lineage>
</organism>
<evidence type="ECO:0000313" key="3">
    <source>
        <dbReference type="EMBL" id="AWW09535.1"/>
    </source>
</evidence>
<feature type="compositionally biased region" description="Basic residues" evidence="1">
    <location>
        <begin position="1"/>
        <end position="10"/>
    </location>
</feature>
<organismHost>
    <name type="scientific">Homo sapiens</name>
    <name type="common">Human</name>
    <dbReference type="NCBI Taxonomy" id="9606"/>
</organismHost>
<evidence type="ECO:0000313" key="2">
    <source>
        <dbReference type="EMBL" id="AWW08074.1"/>
    </source>
</evidence>
<accession>A0A2Z4H018</accession>
<protein>
    <submittedName>
        <fullName evidence="2">Uncharacterized protein</fullName>
    </submittedName>
</protein>
<reference evidence="2" key="1">
    <citation type="journal article" date="2018" name="MSphere">
        <title>Ultrasensitive Capture of Human Herpes Simplex Virus Genomes Directly from Clinical Samples Reveals Extraordinarily Limited Evolution in Cell Culture.</title>
        <authorList>
            <person name="Greninger A.L."/>
            <person name="Roychoudhury P."/>
            <person name="Xie H."/>
            <person name="Casto A."/>
            <person name="Cent A."/>
            <person name="Pepper G."/>
            <person name="Koelle D.M."/>
            <person name="Huang M.L."/>
            <person name="Wald A."/>
            <person name="Johnston C."/>
            <person name="Jerome K.R."/>
        </authorList>
    </citation>
    <scope>NUCLEOTIDE SEQUENCE</scope>
    <source>
        <strain evidence="2">2006-57630</strain>
        <strain evidence="3">2011-16318</strain>
    </source>
</reference>
<feature type="region of interest" description="Disordered" evidence="1">
    <location>
        <begin position="1"/>
        <end position="59"/>
    </location>
</feature>
<dbReference type="EMBL" id="MG999840">
    <property type="protein sequence ID" value="AWW08074.1"/>
    <property type="molecule type" value="Genomic_DNA"/>
</dbReference>
<sequence length="59" mass="6467">MSGPNSRHHQLAWYKSPVRPPNHVRQGDGGRMRRAPNNTGLTRKSVAPAPNKDRGSPAV</sequence>
<evidence type="ECO:0000256" key="1">
    <source>
        <dbReference type="SAM" id="MobiDB-lite"/>
    </source>
</evidence>